<keyword evidence="1" id="KW-0677">Repeat</keyword>
<dbReference type="Pfam" id="PF00023">
    <property type="entry name" value="Ank"/>
    <property type="match status" value="1"/>
</dbReference>
<keyword evidence="2 3" id="KW-0040">ANK repeat</keyword>
<feature type="repeat" description="ANK" evidence="3">
    <location>
        <begin position="158"/>
        <end position="191"/>
    </location>
</feature>
<evidence type="ECO:0000256" key="2">
    <source>
        <dbReference type="ARBA" id="ARBA00023043"/>
    </source>
</evidence>
<dbReference type="AlphaFoldDB" id="A0A914XT99"/>
<protein>
    <submittedName>
        <fullName evidence="6">Uncharacterized protein</fullName>
    </submittedName>
</protein>
<feature type="repeat" description="ANK" evidence="3">
    <location>
        <begin position="58"/>
        <end position="90"/>
    </location>
</feature>
<evidence type="ECO:0000256" key="3">
    <source>
        <dbReference type="PROSITE-ProRule" id="PRU00023"/>
    </source>
</evidence>
<proteinExistence type="predicted"/>
<reference evidence="6" key="1">
    <citation type="submission" date="2022-11" db="UniProtKB">
        <authorList>
            <consortium name="WormBaseParasite"/>
        </authorList>
    </citation>
    <scope>IDENTIFICATION</scope>
</reference>
<organism evidence="5 6">
    <name type="scientific">Plectus sambesii</name>
    <dbReference type="NCBI Taxonomy" id="2011161"/>
    <lineage>
        <taxon>Eukaryota</taxon>
        <taxon>Metazoa</taxon>
        <taxon>Ecdysozoa</taxon>
        <taxon>Nematoda</taxon>
        <taxon>Chromadorea</taxon>
        <taxon>Plectida</taxon>
        <taxon>Plectina</taxon>
        <taxon>Plectoidea</taxon>
        <taxon>Plectidae</taxon>
        <taxon>Plectus</taxon>
    </lineage>
</organism>
<dbReference type="SUPFAM" id="SSF48403">
    <property type="entry name" value="Ankyrin repeat"/>
    <property type="match status" value="1"/>
</dbReference>
<dbReference type="PROSITE" id="PS50297">
    <property type="entry name" value="ANK_REP_REGION"/>
    <property type="match status" value="4"/>
</dbReference>
<sequence length="226" mass="24221">MGEGGAAGPADAQIQEQPQRVGDTSHLDGVRATQYGALERLRELVDCGQATVDDTDADDCSLMHWAAINNRKNIVEYLFSKGAKVNVVGGVLKSTPLHWAARQGHLRMVALLVNNGADQSICDVEGFAPLHVAVQFAHTPIVAYLIAKGQSVDCPDESGMTPAMWAAYKIYTTDPLKLLMTLGADLTLVDRTNGNTALHWATIQGNHTAVSILLKHGVSVEPVNNE</sequence>
<dbReference type="InterPro" id="IPR002110">
    <property type="entry name" value="Ankyrin_rpt"/>
</dbReference>
<dbReference type="SMART" id="SM00248">
    <property type="entry name" value="ANK"/>
    <property type="match status" value="5"/>
</dbReference>
<feature type="repeat" description="ANK" evidence="3">
    <location>
        <begin position="92"/>
        <end position="124"/>
    </location>
</feature>
<dbReference type="PANTHER" id="PTHR24161">
    <property type="entry name" value="ANK_REP_REGION DOMAIN-CONTAINING PROTEIN-RELATED"/>
    <property type="match status" value="1"/>
</dbReference>
<dbReference type="Proteomes" id="UP000887566">
    <property type="component" value="Unplaced"/>
</dbReference>
<accession>A0A914XT99</accession>
<name>A0A914XT99_9BILA</name>
<dbReference type="Gene3D" id="1.25.40.20">
    <property type="entry name" value="Ankyrin repeat-containing domain"/>
    <property type="match status" value="1"/>
</dbReference>
<dbReference type="Pfam" id="PF12796">
    <property type="entry name" value="Ank_2"/>
    <property type="match status" value="2"/>
</dbReference>
<dbReference type="WBParaSite" id="PSAMB.scaffold9505size4898.g32491.t1">
    <property type="protein sequence ID" value="PSAMB.scaffold9505size4898.g32491.t1"/>
    <property type="gene ID" value="PSAMB.scaffold9505size4898.g32491"/>
</dbReference>
<feature type="region of interest" description="Disordered" evidence="4">
    <location>
        <begin position="1"/>
        <end position="26"/>
    </location>
</feature>
<evidence type="ECO:0000313" key="6">
    <source>
        <dbReference type="WBParaSite" id="PSAMB.scaffold9505size4898.g32491.t1"/>
    </source>
</evidence>
<keyword evidence="5" id="KW-1185">Reference proteome</keyword>
<evidence type="ECO:0000313" key="5">
    <source>
        <dbReference type="Proteomes" id="UP000887566"/>
    </source>
</evidence>
<feature type="repeat" description="ANK" evidence="3">
    <location>
        <begin position="125"/>
        <end position="157"/>
    </location>
</feature>
<evidence type="ECO:0000256" key="1">
    <source>
        <dbReference type="ARBA" id="ARBA00022737"/>
    </source>
</evidence>
<feature type="repeat" description="ANK" evidence="3">
    <location>
        <begin position="193"/>
        <end position="225"/>
    </location>
</feature>
<dbReference type="PROSITE" id="PS50088">
    <property type="entry name" value="ANK_REPEAT"/>
    <property type="match status" value="5"/>
</dbReference>
<dbReference type="PANTHER" id="PTHR24161:SF85">
    <property type="entry name" value="PALMITOYLTRANSFERASE HIP14"/>
    <property type="match status" value="1"/>
</dbReference>
<dbReference type="InterPro" id="IPR036770">
    <property type="entry name" value="Ankyrin_rpt-contain_sf"/>
</dbReference>
<evidence type="ECO:0000256" key="4">
    <source>
        <dbReference type="SAM" id="MobiDB-lite"/>
    </source>
</evidence>